<sequence>MIAALSPETRYSGSNDSAQWRGHVVIDEARFRSYVASRVKARVEDDEAQDPFAAELRGMATTGMETEWVEQLLRSVPEEKSWAVGEALAECVLADDESREICWPWNSVRDRRTPRASLPGADLVGFCKEGDVVLLLFGEVKTSSDASTPPNVMNGSGGMAWQLKDEATRLDIQHALLKWLRARCESPEHRALYQAAVTRYVQSLGREILLVGILLRDTEPNERDVIARANDLAKSLPSPTRIEITAWYLPVPIEDWAVLVHGGVP</sequence>
<dbReference type="AlphaFoldDB" id="A0A6P1DS43"/>
<evidence type="ECO:0000313" key="2">
    <source>
        <dbReference type="Proteomes" id="UP000471640"/>
    </source>
</evidence>
<accession>A0A6P1DS43</accession>
<comment type="caution">
    <text evidence="1">The sequence shown here is derived from an EMBL/GenBank/DDBJ whole genome shotgun (WGS) entry which is preliminary data.</text>
</comment>
<dbReference type="RefSeq" id="WP_164651694.1">
    <property type="nucleotide sequence ID" value="NZ_JAAIJR010000001.1"/>
</dbReference>
<proteinExistence type="predicted"/>
<evidence type="ECO:0000313" key="1">
    <source>
        <dbReference type="EMBL" id="NEX18812.1"/>
    </source>
</evidence>
<organism evidence="1 2">
    <name type="scientific">Thiorhodococcus mannitoliphagus</name>
    <dbReference type="NCBI Taxonomy" id="329406"/>
    <lineage>
        <taxon>Bacteria</taxon>
        <taxon>Pseudomonadati</taxon>
        <taxon>Pseudomonadota</taxon>
        <taxon>Gammaproteobacteria</taxon>
        <taxon>Chromatiales</taxon>
        <taxon>Chromatiaceae</taxon>
        <taxon>Thiorhodococcus</taxon>
    </lineage>
</organism>
<reference evidence="1 2" key="2">
    <citation type="submission" date="2020-02" db="EMBL/GenBank/DDBJ databases">
        <title>Genome sequences of Thiorhodococcus mannitoliphagus and Thiorhodococcus minor, purple sulfur photosynthetic bacteria in the gammaproteobacterial family, Chromatiaceae.</title>
        <authorList>
            <person name="Aviles F.A."/>
            <person name="Meyer T.E."/>
            <person name="Kyndt J.A."/>
        </authorList>
    </citation>
    <scope>NUCLEOTIDE SEQUENCE [LARGE SCALE GENOMIC DNA]</scope>
    <source>
        <strain evidence="1 2">DSM 18266</strain>
    </source>
</reference>
<name>A0A6P1DS43_9GAMM</name>
<dbReference type="Proteomes" id="UP000471640">
    <property type="component" value="Unassembled WGS sequence"/>
</dbReference>
<reference evidence="2" key="1">
    <citation type="journal article" date="2020" name="Microbiol. Resour. Announc.">
        <title>Draft Genome Sequences of Thiorhodococcus mannitoliphagus and Thiorhodococcus minor, Purple Sulfur Photosynthetic Bacteria in the Gammaproteobacterial Family Chromatiaceae.</title>
        <authorList>
            <person name="Aviles F.A."/>
            <person name="Meyer T.E."/>
            <person name="Kyndt J.A."/>
        </authorList>
    </citation>
    <scope>NUCLEOTIDE SEQUENCE [LARGE SCALE GENOMIC DNA]</scope>
    <source>
        <strain evidence="2">DSM 18266</strain>
    </source>
</reference>
<dbReference type="EMBL" id="JAAIJR010000001">
    <property type="protein sequence ID" value="NEX18812.1"/>
    <property type="molecule type" value="Genomic_DNA"/>
</dbReference>
<protein>
    <submittedName>
        <fullName evidence="1">Uncharacterized protein</fullName>
    </submittedName>
</protein>
<gene>
    <name evidence="1" type="ORF">G3480_00490</name>
</gene>
<keyword evidence="2" id="KW-1185">Reference proteome</keyword>